<evidence type="ECO:0000313" key="2">
    <source>
        <dbReference type="EMBL" id="CAE0007643.1"/>
    </source>
</evidence>
<dbReference type="AlphaFoldDB" id="A0A7S2YUN3"/>
<organism evidence="2">
    <name type="scientific">Pycnococcus provasolii</name>
    <dbReference type="NCBI Taxonomy" id="41880"/>
    <lineage>
        <taxon>Eukaryota</taxon>
        <taxon>Viridiplantae</taxon>
        <taxon>Chlorophyta</taxon>
        <taxon>Pseudoscourfieldiophyceae</taxon>
        <taxon>Pseudoscourfieldiales</taxon>
        <taxon>Pycnococcaceae</taxon>
        <taxon>Pycnococcus</taxon>
    </lineage>
</organism>
<gene>
    <name evidence="2" type="ORF">PPRO1316_LOCUS136</name>
</gene>
<dbReference type="InterPro" id="IPR006571">
    <property type="entry name" value="TLDc_dom"/>
</dbReference>
<dbReference type="Pfam" id="PF07534">
    <property type="entry name" value="TLD"/>
    <property type="match status" value="1"/>
</dbReference>
<feature type="domain" description="TLDc" evidence="1">
    <location>
        <begin position="54"/>
        <end position="256"/>
    </location>
</feature>
<name>A0A7S2YUN3_9CHLO</name>
<dbReference type="EMBL" id="HBHV01000211">
    <property type="protein sequence ID" value="CAE0007643.1"/>
    <property type="molecule type" value="Transcribed_RNA"/>
</dbReference>
<evidence type="ECO:0000259" key="1">
    <source>
        <dbReference type="PROSITE" id="PS51886"/>
    </source>
</evidence>
<reference evidence="2" key="1">
    <citation type="submission" date="2021-01" db="EMBL/GenBank/DDBJ databases">
        <authorList>
            <person name="Corre E."/>
            <person name="Pelletier E."/>
            <person name="Niang G."/>
            <person name="Scheremetjew M."/>
            <person name="Finn R."/>
            <person name="Kale V."/>
            <person name="Holt S."/>
            <person name="Cochrane G."/>
            <person name="Meng A."/>
            <person name="Brown T."/>
            <person name="Cohen L."/>
        </authorList>
    </citation>
    <scope>NUCLEOTIDE SEQUENCE</scope>
    <source>
        <strain evidence="2">RCC2336</strain>
    </source>
</reference>
<sequence>MFRVSQHQRFKWRCYRHGGRRFSVVKVNALDLFGNLFGNDGGGSKPTGGRTSPRVLTPSESDFVQPLLQSTFIANREIGVCYQMSVDGDSASAFHKRCDNAGPTLVAAFTNDRVVGGWFPTEFLSSDDYKESDSDFLFVAQGNTFARAADTVAIVEKTGGVGPVFDYARGGPQWGATPPGLVIGPPLSPVSGGITGLDAEDTALGTLRTAKSTLGKNGSQYAYTSNNEDSLFGDGVREVQLSDVVVFCAIDLYLLY</sequence>
<protein>
    <recommendedName>
        <fullName evidence="1">TLDc domain-containing protein</fullName>
    </recommendedName>
</protein>
<dbReference type="PROSITE" id="PS51886">
    <property type="entry name" value="TLDC"/>
    <property type="match status" value="1"/>
</dbReference>
<accession>A0A7S2YUN3</accession>
<proteinExistence type="predicted"/>